<organism evidence="3 4">
    <name type="scientific">Orenia metallireducens</name>
    <dbReference type="NCBI Taxonomy" id="1413210"/>
    <lineage>
        <taxon>Bacteria</taxon>
        <taxon>Bacillati</taxon>
        <taxon>Bacillota</taxon>
        <taxon>Clostridia</taxon>
        <taxon>Halanaerobiales</taxon>
        <taxon>Halobacteroidaceae</taxon>
        <taxon>Orenia</taxon>
    </lineage>
</organism>
<comment type="caution">
    <text evidence="3">The sequence shown here is derived from an EMBL/GenBank/DDBJ whole genome shotgun (WGS) entry which is preliminary data.</text>
</comment>
<dbReference type="EMBL" id="LWDV01000006">
    <property type="protein sequence ID" value="OCL27898.1"/>
    <property type="molecule type" value="Genomic_DNA"/>
</dbReference>
<name>A0A1C0AC31_9FIRM</name>
<reference evidence="4" key="1">
    <citation type="submission" date="2016-07" db="EMBL/GenBank/DDBJ databases">
        <authorList>
            <person name="Florea S."/>
            <person name="Webb J.S."/>
            <person name="Jaromczyk J."/>
            <person name="Schardl C.L."/>
        </authorList>
    </citation>
    <scope>NUCLEOTIDE SEQUENCE [LARGE SCALE GENOMIC DNA]</scope>
    <source>
        <strain evidence="4">Z6</strain>
    </source>
</reference>
<dbReference type="PANTHER" id="PTHR43155">
    <property type="entry name" value="CYCLIC DI-GMP PHOSPHODIESTERASE PA4108-RELATED"/>
    <property type="match status" value="1"/>
</dbReference>
<dbReference type="SUPFAM" id="SSF109604">
    <property type="entry name" value="HD-domain/PDEase-like"/>
    <property type="match status" value="2"/>
</dbReference>
<evidence type="ECO:0000313" key="3">
    <source>
        <dbReference type="EMBL" id="OCL27898.1"/>
    </source>
</evidence>
<dbReference type="AlphaFoldDB" id="A0A1C0AC31"/>
<keyword evidence="4" id="KW-1185">Reference proteome</keyword>
<dbReference type="InterPro" id="IPR006674">
    <property type="entry name" value="HD_domain"/>
</dbReference>
<proteinExistence type="predicted"/>
<sequence>MNVELNVPLFDMVMCLSDAMDLVSPIVTGHHKRVAYIASSIGKELGLSKEDEKDLIIAGALHDAGAFSLNERMDSLNWNIADEVYEETEFFTSAPFYEYAGTISHAELGYYLIKKFNPFIRIAEIIRYHHVPWDNGKGRYFKGKEVSLSSHILHLADVIDLLTNKDKSEEDILSQSSEISEKILKEVGENFSLELVETFLSLAKKEAFWFGLVSPGIDRTLSKRVEGVNLVLNYEGLLSLANLFSQIIDFRNRFTATHSSGVAASAGVLADLVGLSEFKCRQIKIAGYLHDLGKLAVPPEILNKGGKLTRKEFDIIKRHPFYTYKILDRVKGLEEIKIWASYHHERVDGQGYPFHTKGENLPIEARIMAVADVFTAITEDRPYRKGMNLQKALSILEEMSSDGALDKEVVAILKDNLEEIDGFRVKAQTIKAAEYESFWHQLE</sequence>
<accession>A0A1C0AC31</accession>
<dbReference type="PROSITE" id="PS51832">
    <property type="entry name" value="HD_GYP"/>
    <property type="match status" value="2"/>
</dbReference>
<evidence type="ECO:0000259" key="1">
    <source>
        <dbReference type="PROSITE" id="PS51831"/>
    </source>
</evidence>
<dbReference type="InterPro" id="IPR037522">
    <property type="entry name" value="HD_GYP_dom"/>
</dbReference>
<feature type="domain" description="HD" evidence="1">
    <location>
        <begin position="27"/>
        <end position="162"/>
    </location>
</feature>
<keyword evidence="3" id="KW-0378">Hydrolase</keyword>
<evidence type="ECO:0000259" key="2">
    <source>
        <dbReference type="PROSITE" id="PS51832"/>
    </source>
</evidence>
<dbReference type="OrthoDB" id="9804747at2"/>
<feature type="domain" description="HD-GYP" evidence="2">
    <location>
        <begin position="233"/>
        <end position="429"/>
    </location>
</feature>
<dbReference type="Proteomes" id="UP000093514">
    <property type="component" value="Unassembled WGS sequence"/>
</dbReference>
<dbReference type="PANTHER" id="PTHR43155:SF1">
    <property type="entry name" value="3'3'-CGAMP-SPECIFIC PHOSPHODIESTERASE 1"/>
    <property type="match status" value="1"/>
</dbReference>
<dbReference type="CDD" id="cd00077">
    <property type="entry name" value="HDc"/>
    <property type="match status" value="2"/>
</dbReference>
<reference evidence="3 4" key="2">
    <citation type="submission" date="2016-08" db="EMBL/GenBank/DDBJ databases">
        <title>Orenia metallireducens sp. nov. strain Z6, a Novel Metal-reducing Firmicute from the Deep Subsurface.</title>
        <authorList>
            <person name="Maxim B.I."/>
            <person name="Kenneth K."/>
            <person name="Flynn T.M."/>
            <person name="Oloughlin E.J."/>
            <person name="Locke R.A."/>
            <person name="Weber J.R."/>
            <person name="Egan S.M."/>
            <person name="Mackie R.I."/>
            <person name="Cann I.K."/>
        </authorList>
    </citation>
    <scope>NUCLEOTIDE SEQUENCE [LARGE SCALE GENOMIC DNA]</scope>
    <source>
        <strain evidence="3 4">Z6</strain>
    </source>
</reference>
<dbReference type="RefSeq" id="WP_068714804.1">
    <property type="nucleotide sequence ID" value="NZ_LWDV01000006.1"/>
</dbReference>
<feature type="domain" description="HD-GYP" evidence="2">
    <location>
        <begin position="5"/>
        <end position="215"/>
    </location>
</feature>
<dbReference type="InterPro" id="IPR003607">
    <property type="entry name" value="HD/PDEase_dom"/>
</dbReference>
<protein>
    <submittedName>
        <fullName evidence="3">Phosphohydrolase</fullName>
    </submittedName>
</protein>
<dbReference type="Gene3D" id="1.10.3210.10">
    <property type="entry name" value="Hypothetical protein af1432"/>
    <property type="match status" value="2"/>
</dbReference>
<dbReference type="Pfam" id="PF13487">
    <property type="entry name" value="HD_5"/>
    <property type="match status" value="1"/>
</dbReference>
<dbReference type="PROSITE" id="PS51831">
    <property type="entry name" value="HD"/>
    <property type="match status" value="1"/>
</dbReference>
<dbReference type="Pfam" id="PF01966">
    <property type="entry name" value="HD"/>
    <property type="match status" value="1"/>
</dbReference>
<dbReference type="GO" id="GO:0016787">
    <property type="term" value="F:hydrolase activity"/>
    <property type="evidence" value="ECO:0007669"/>
    <property type="project" value="UniProtKB-KW"/>
</dbReference>
<evidence type="ECO:0000313" key="4">
    <source>
        <dbReference type="Proteomes" id="UP000093514"/>
    </source>
</evidence>
<dbReference type="SMART" id="SM00471">
    <property type="entry name" value="HDc"/>
    <property type="match status" value="2"/>
</dbReference>
<gene>
    <name evidence="3" type="ORF">U472_01470</name>
</gene>